<proteinExistence type="inferred from homology"/>
<keyword evidence="2" id="KW-0812">Transmembrane</keyword>
<evidence type="ECO:0000256" key="1">
    <source>
        <dbReference type="ARBA" id="ARBA00007613"/>
    </source>
</evidence>
<dbReference type="AlphaFoldDB" id="A0A0B8T305"/>
<reference evidence="4" key="1">
    <citation type="submission" date="2014-04" db="EMBL/GenBank/DDBJ databases">
        <title>Whole-Genome optical mapping and complete genome sequence of Sphingobacterium deserti sp. nov., a new spaces isolated from desert in the west of China.</title>
        <authorList>
            <person name="Teng C."/>
            <person name="Zhou Z."/>
            <person name="Li X."/>
            <person name="Chen M."/>
            <person name="Lin M."/>
            <person name="Wang L."/>
            <person name="Su S."/>
            <person name="Zhang C."/>
            <person name="Zhang W."/>
        </authorList>
    </citation>
    <scope>NUCLEOTIDE SEQUENCE [LARGE SCALE GENOMIC DNA]</scope>
    <source>
        <strain evidence="4">ACCC05744</strain>
    </source>
</reference>
<dbReference type="Pfam" id="PF02321">
    <property type="entry name" value="OEP"/>
    <property type="match status" value="2"/>
</dbReference>
<keyword evidence="2" id="KW-0472">Membrane</keyword>
<keyword evidence="2" id="KW-0564">Palmitate</keyword>
<dbReference type="NCBIfam" id="TIGR01845">
    <property type="entry name" value="outer_NodT"/>
    <property type="match status" value="1"/>
</dbReference>
<keyword evidence="2 3" id="KW-0449">Lipoprotein</keyword>
<dbReference type="PROSITE" id="PS51257">
    <property type="entry name" value="PROKAR_LIPOPROTEIN"/>
    <property type="match status" value="1"/>
</dbReference>
<reference evidence="3 4" key="2">
    <citation type="journal article" date="2015" name="PLoS ONE">
        <title>Whole-Genome Optical Mapping and Finished Genome Sequence of Sphingobacterium deserti sp. nov., a New Species Isolated from the Western Desert of China.</title>
        <authorList>
            <person name="Teng C."/>
            <person name="Zhou Z."/>
            <person name="Molnar I."/>
            <person name="Li X."/>
            <person name="Tang R."/>
            <person name="Chen M."/>
            <person name="Wang L."/>
            <person name="Su S."/>
            <person name="Zhang W."/>
            <person name="Lin M."/>
        </authorList>
    </citation>
    <scope>NUCLEOTIDE SEQUENCE [LARGE SCALE GENOMIC DNA]</scope>
    <source>
        <strain evidence="4">ACCC05744</strain>
    </source>
</reference>
<organism evidence="3 4">
    <name type="scientific">Sphingobacterium deserti</name>
    <dbReference type="NCBI Taxonomy" id="1229276"/>
    <lineage>
        <taxon>Bacteria</taxon>
        <taxon>Pseudomonadati</taxon>
        <taxon>Bacteroidota</taxon>
        <taxon>Sphingobacteriia</taxon>
        <taxon>Sphingobacteriales</taxon>
        <taxon>Sphingobacteriaceae</taxon>
        <taxon>Sphingobacterium</taxon>
    </lineage>
</organism>
<dbReference type="Gene3D" id="1.20.1600.10">
    <property type="entry name" value="Outer membrane efflux proteins (OEP)"/>
    <property type="match status" value="1"/>
</dbReference>
<dbReference type="Proteomes" id="UP000031802">
    <property type="component" value="Unassembled WGS sequence"/>
</dbReference>
<protein>
    <submittedName>
        <fullName evidence="3">RND efflux system, outer membrane lipoprotein, NodT family</fullName>
    </submittedName>
</protein>
<comment type="subcellular location">
    <subcellularLocation>
        <location evidence="2">Cell membrane</location>
        <topology evidence="2">Lipid-anchor</topology>
    </subcellularLocation>
</comment>
<comment type="caution">
    <text evidence="3">The sequence shown here is derived from an EMBL/GenBank/DDBJ whole genome shotgun (WGS) entry which is preliminary data.</text>
</comment>
<comment type="similarity">
    <text evidence="1 2">Belongs to the outer membrane factor (OMF) (TC 1.B.17) family.</text>
</comment>
<dbReference type="PANTHER" id="PTHR30203">
    <property type="entry name" value="OUTER MEMBRANE CATION EFFLUX PROTEIN"/>
    <property type="match status" value="1"/>
</dbReference>
<dbReference type="EMBL" id="JJMU01000053">
    <property type="protein sequence ID" value="KGE13328.1"/>
    <property type="molecule type" value="Genomic_DNA"/>
</dbReference>
<sequence length="472" mass="51527">MRSLRLNIIGLTLVLLGSFASCNVGKRYSRPELDMPEHYRDSTLSLTADTVILPWKTFFKDPLLIGLIDQALQKNNDLAVALLSMQQVDLTYQRAKRELLPTLNLQVGASRNWFSTNSLNGSLGEQFLGSDFLDDYSATLQLQWEADIWGKAKKQKEEALAQYFAQQENVSALRTRIIAQVAQAYYNLLALDEQVEVANRNIEMSSTTLQMIELQYNSAQVNSLAVDQAIAQKKTAELLLPLARQQITVQENALSILCGSYPDGVARAGALKDAMPAAIFTSGVPATLLSRRPDVKAAEFAVVAANARAGLAQAAMYPTISISPSIGANSFQFNSWFDLPGSLVKNVGANLTQPLFQKGALKTAHEIAKLEQEKAAVQFKQSVMTAVAEVSDALAIVSHSEERLTLVGEKTASLSKASNDALLLYQNGMANYLEVITVQSNALQNELDAIAIHREKLQAMTDLYRALGGGVE</sequence>
<gene>
    <name evidence="3" type="ORF">DI53_2859</name>
</gene>
<dbReference type="eggNOG" id="COG1538">
    <property type="taxonomic scope" value="Bacteria"/>
</dbReference>
<evidence type="ECO:0000313" key="3">
    <source>
        <dbReference type="EMBL" id="KGE13328.1"/>
    </source>
</evidence>
<keyword evidence="4" id="KW-1185">Reference proteome</keyword>
<dbReference type="PANTHER" id="PTHR30203:SF33">
    <property type="entry name" value="BLR4455 PROTEIN"/>
    <property type="match status" value="1"/>
</dbReference>
<dbReference type="PATRIC" id="fig|1229276.3.peg.2953"/>
<dbReference type="GO" id="GO:0015562">
    <property type="term" value="F:efflux transmembrane transporter activity"/>
    <property type="evidence" value="ECO:0007669"/>
    <property type="project" value="InterPro"/>
</dbReference>
<dbReference type="SUPFAM" id="SSF56954">
    <property type="entry name" value="Outer membrane efflux proteins (OEP)"/>
    <property type="match status" value="1"/>
</dbReference>
<dbReference type="OrthoDB" id="9770517at2"/>
<name>A0A0B8T305_9SPHI</name>
<dbReference type="STRING" id="1229276.DI53_2859"/>
<keyword evidence="2" id="KW-1134">Transmembrane beta strand</keyword>
<dbReference type="Gene3D" id="2.20.200.10">
    <property type="entry name" value="Outer membrane efflux proteins (OEP)"/>
    <property type="match status" value="1"/>
</dbReference>
<dbReference type="RefSeq" id="WP_037501097.1">
    <property type="nucleotide sequence ID" value="NZ_JJMU01000053.1"/>
</dbReference>
<accession>A0A0B8T305</accession>
<evidence type="ECO:0000256" key="2">
    <source>
        <dbReference type="RuleBase" id="RU362097"/>
    </source>
</evidence>
<dbReference type="InterPro" id="IPR003423">
    <property type="entry name" value="OMP_efflux"/>
</dbReference>
<evidence type="ECO:0000313" key="4">
    <source>
        <dbReference type="Proteomes" id="UP000031802"/>
    </source>
</evidence>
<dbReference type="InterPro" id="IPR010131">
    <property type="entry name" value="MdtP/NodT-like"/>
</dbReference>
<dbReference type="GO" id="GO:0005886">
    <property type="term" value="C:plasma membrane"/>
    <property type="evidence" value="ECO:0007669"/>
    <property type="project" value="UniProtKB-SubCell"/>
</dbReference>